<keyword evidence="1" id="KW-0472">Membrane</keyword>
<comment type="caution">
    <text evidence="2">The sequence shown here is derived from an EMBL/GenBank/DDBJ whole genome shotgun (WGS) entry which is preliminary data.</text>
</comment>
<evidence type="ECO:0000313" key="3">
    <source>
        <dbReference type="Proteomes" id="UP000050973"/>
    </source>
</evidence>
<name>A0A0R1WB73_9LACO</name>
<dbReference type="AlphaFoldDB" id="A0A0R1WB73"/>
<keyword evidence="1" id="KW-1133">Transmembrane helix</keyword>
<organism evidence="2 3">
    <name type="scientific">Limosilactobacillus oris DSM 4864</name>
    <dbReference type="NCBI Taxonomy" id="1423779"/>
    <lineage>
        <taxon>Bacteria</taxon>
        <taxon>Bacillati</taxon>
        <taxon>Bacillota</taxon>
        <taxon>Bacilli</taxon>
        <taxon>Lactobacillales</taxon>
        <taxon>Lactobacillaceae</taxon>
        <taxon>Limosilactobacillus</taxon>
    </lineage>
</organism>
<feature type="transmembrane region" description="Helical" evidence="1">
    <location>
        <begin position="7"/>
        <end position="24"/>
    </location>
</feature>
<reference evidence="2 3" key="1">
    <citation type="journal article" date="2015" name="Genome Announc.">
        <title>Expanding the biotechnology potential of lactobacilli through comparative genomics of 213 strains and associated genera.</title>
        <authorList>
            <person name="Sun Z."/>
            <person name="Harris H.M."/>
            <person name="McCann A."/>
            <person name="Guo C."/>
            <person name="Argimon S."/>
            <person name="Zhang W."/>
            <person name="Yang X."/>
            <person name="Jeffery I.B."/>
            <person name="Cooney J.C."/>
            <person name="Kagawa T.F."/>
            <person name="Liu W."/>
            <person name="Song Y."/>
            <person name="Salvetti E."/>
            <person name="Wrobel A."/>
            <person name="Rasinkangas P."/>
            <person name="Parkhill J."/>
            <person name="Rea M.C."/>
            <person name="O'Sullivan O."/>
            <person name="Ritari J."/>
            <person name="Douillard F.P."/>
            <person name="Paul Ross R."/>
            <person name="Yang R."/>
            <person name="Briner A.E."/>
            <person name="Felis G.E."/>
            <person name="de Vos W.M."/>
            <person name="Barrangou R."/>
            <person name="Klaenhammer T.R."/>
            <person name="Caufield P.W."/>
            <person name="Cui Y."/>
            <person name="Zhang H."/>
            <person name="O'Toole P.W."/>
        </authorList>
    </citation>
    <scope>NUCLEOTIDE SEQUENCE [LARGE SCALE GENOMIC DNA]</scope>
    <source>
        <strain evidence="2 3">DSM 4864</strain>
    </source>
</reference>
<accession>A0A0R1WB73</accession>
<keyword evidence="1" id="KW-0812">Transmembrane</keyword>
<dbReference type="Proteomes" id="UP000050973">
    <property type="component" value="Unassembled WGS sequence"/>
</dbReference>
<evidence type="ECO:0000256" key="1">
    <source>
        <dbReference type="SAM" id="Phobius"/>
    </source>
</evidence>
<dbReference type="EMBL" id="AZGE01000019">
    <property type="protein sequence ID" value="KRM14909.1"/>
    <property type="molecule type" value="Genomic_DNA"/>
</dbReference>
<feature type="transmembrane region" description="Helical" evidence="1">
    <location>
        <begin position="36"/>
        <end position="56"/>
    </location>
</feature>
<dbReference type="PATRIC" id="fig|1423779.3.peg.689"/>
<proteinExistence type="predicted"/>
<sequence length="60" mass="6858">MRLNAQVIVRACSGLNFILIWGGIWLDDKISSNWLFYPLMTLFLVNSAVLVIMSLMGQRK</sequence>
<gene>
    <name evidence="2" type="ORF">FC49_GL000679</name>
</gene>
<protein>
    <submittedName>
        <fullName evidence="2">Uncharacterized protein</fullName>
    </submittedName>
</protein>
<dbReference type="RefSeq" id="WP_056984646.1">
    <property type="nucleotide sequence ID" value="NZ_AZGE01000019.1"/>
</dbReference>
<evidence type="ECO:0000313" key="2">
    <source>
        <dbReference type="EMBL" id="KRM14909.1"/>
    </source>
</evidence>